<keyword evidence="2" id="KW-0813">Transport</keyword>
<evidence type="ECO:0000256" key="1">
    <source>
        <dbReference type="ARBA" id="ARBA00004418"/>
    </source>
</evidence>
<evidence type="ECO:0000256" key="4">
    <source>
        <dbReference type="ARBA" id="ARBA00022764"/>
    </source>
</evidence>
<protein>
    <submittedName>
        <fullName evidence="6">Extracellular solute-binding protein</fullName>
    </submittedName>
</protein>
<dbReference type="InterPro" id="IPR001188">
    <property type="entry name" value="Sperm_putr-bd"/>
</dbReference>
<comment type="caution">
    <text evidence="6">The sequence shown here is derived from an EMBL/GenBank/DDBJ whole genome shotgun (WGS) entry which is preliminary data.</text>
</comment>
<feature type="chain" id="PRO_5045520379" evidence="5">
    <location>
        <begin position="22"/>
        <end position="213"/>
    </location>
</feature>
<dbReference type="Proteomes" id="UP000717534">
    <property type="component" value="Unassembled WGS sequence"/>
</dbReference>
<keyword evidence="4" id="KW-0574">Periplasm</keyword>
<dbReference type="PANTHER" id="PTHR30222">
    <property type="entry name" value="SPERMIDINE/PUTRESCINE-BINDING PERIPLASMIC PROTEIN"/>
    <property type="match status" value="1"/>
</dbReference>
<dbReference type="InterPro" id="IPR006059">
    <property type="entry name" value="SBP"/>
</dbReference>
<comment type="subcellular location">
    <subcellularLocation>
        <location evidence="1">Periplasm</location>
    </subcellularLocation>
</comment>
<evidence type="ECO:0000256" key="2">
    <source>
        <dbReference type="ARBA" id="ARBA00022448"/>
    </source>
</evidence>
<dbReference type="EMBL" id="JAFITO010000066">
    <property type="protein sequence ID" value="MBN4068852.1"/>
    <property type="molecule type" value="Genomic_DNA"/>
</dbReference>
<reference evidence="6 7" key="1">
    <citation type="submission" date="2021-02" db="EMBL/GenBank/DDBJ databases">
        <title>Activity-based single-cell genomes from oceanic crustal fluid captures similar information to metagenomic and metatranscriptomic surveys with orders of magnitude less sampling.</title>
        <authorList>
            <person name="D'Angelo T.S."/>
            <person name="Orcutt B.N."/>
        </authorList>
    </citation>
    <scope>NUCLEOTIDE SEQUENCE [LARGE SCALE GENOMIC DNA]</scope>
    <source>
        <strain evidence="6">AH-315-G02</strain>
    </source>
</reference>
<dbReference type="SUPFAM" id="SSF53850">
    <property type="entry name" value="Periplasmic binding protein-like II"/>
    <property type="match status" value="1"/>
</dbReference>
<dbReference type="PRINTS" id="PR00909">
    <property type="entry name" value="SPERMDNBNDNG"/>
</dbReference>
<evidence type="ECO:0000256" key="3">
    <source>
        <dbReference type="ARBA" id="ARBA00022729"/>
    </source>
</evidence>
<sequence length="213" mass="23728">MKKLVLVGAMALSLISTGAMAKDTLRLLTWKGYAPAKLVKDFEAQTGIDVKITYSNNEEMIAKLRATRGGGFDLAQPSQDRISFVQAKYPVYQPIDFSRVNTAQLTTSMVDAVKKNTAVDGKSYAVPHCYGTTGLIVNKKLAPEASDWSDLWNPKYEGKISYRLKRPLLIATAFGMGENPFALYNDIAAYRELMKRVETTLIDGKKLVKNYWT</sequence>
<dbReference type="PANTHER" id="PTHR30222:SF17">
    <property type="entry name" value="SPERMIDINE_PUTRESCINE-BINDING PERIPLASMIC PROTEIN"/>
    <property type="match status" value="1"/>
</dbReference>
<organism evidence="6 7">
    <name type="scientific">Desulfotalea psychrophila</name>
    <dbReference type="NCBI Taxonomy" id="84980"/>
    <lineage>
        <taxon>Bacteria</taxon>
        <taxon>Pseudomonadati</taxon>
        <taxon>Thermodesulfobacteriota</taxon>
        <taxon>Desulfobulbia</taxon>
        <taxon>Desulfobulbales</taxon>
        <taxon>Desulfocapsaceae</taxon>
        <taxon>Desulfotalea</taxon>
    </lineage>
</organism>
<dbReference type="Pfam" id="PF13416">
    <property type="entry name" value="SBP_bac_8"/>
    <property type="match status" value="1"/>
</dbReference>
<keyword evidence="3 5" id="KW-0732">Signal</keyword>
<dbReference type="Gene3D" id="3.40.190.10">
    <property type="entry name" value="Periplasmic binding protein-like II"/>
    <property type="match status" value="1"/>
</dbReference>
<keyword evidence="7" id="KW-1185">Reference proteome</keyword>
<proteinExistence type="predicted"/>
<evidence type="ECO:0000313" key="7">
    <source>
        <dbReference type="Proteomes" id="UP000717534"/>
    </source>
</evidence>
<feature type="signal peptide" evidence="5">
    <location>
        <begin position="1"/>
        <end position="21"/>
    </location>
</feature>
<evidence type="ECO:0000313" key="6">
    <source>
        <dbReference type="EMBL" id="MBN4068852.1"/>
    </source>
</evidence>
<gene>
    <name evidence="6" type="ORF">JYU06_04975</name>
</gene>
<feature type="non-terminal residue" evidence="6">
    <location>
        <position position="213"/>
    </location>
</feature>
<name>A0ABS3AY94_9BACT</name>
<accession>A0ABS3AY94</accession>
<evidence type="ECO:0000256" key="5">
    <source>
        <dbReference type="SAM" id="SignalP"/>
    </source>
</evidence>